<accession>A0A1H2VCV3</accession>
<feature type="transmembrane region" description="Helical" evidence="1">
    <location>
        <begin position="7"/>
        <end position="28"/>
    </location>
</feature>
<feature type="transmembrane region" description="Helical" evidence="1">
    <location>
        <begin position="34"/>
        <end position="50"/>
    </location>
</feature>
<dbReference type="STRING" id="1122204.SAMN05421781_2029"/>
<dbReference type="EMBL" id="FNNC01000004">
    <property type="protein sequence ID" value="SDW66177.1"/>
    <property type="molecule type" value="Genomic_DNA"/>
</dbReference>
<organism evidence="2 3">
    <name type="scientific">Marinococcus luteus</name>
    <dbReference type="NCBI Taxonomy" id="1122204"/>
    <lineage>
        <taxon>Bacteria</taxon>
        <taxon>Bacillati</taxon>
        <taxon>Bacillota</taxon>
        <taxon>Bacilli</taxon>
        <taxon>Bacillales</taxon>
        <taxon>Bacillaceae</taxon>
        <taxon>Marinococcus</taxon>
    </lineage>
</organism>
<keyword evidence="1" id="KW-0812">Transmembrane</keyword>
<sequence>MTVKRAATGVIIFICVLIAVYLGIVYFFQGSQTTAILTAITGALIAEWTYHRSFVKE</sequence>
<keyword evidence="1" id="KW-0472">Membrane</keyword>
<evidence type="ECO:0000256" key="1">
    <source>
        <dbReference type="SAM" id="Phobius"/>
    </source>
</evidence>
<keyword evidence="1" id="KW-1133">Transmembrane helix</keyword>
<reference evidence="2 3" key="1">
    <citation type="submission" date="2016-10" db="EMBL/GenBank/DDBJ databases">
        <authorList>
            <person name="de Groot N.N."/>
        </authorList>
    </citation>
    <scope>NUCLEOTIDE SEQUENCE [LARGE SCALE GENOMIC DNA]</scope>
    <source>
        <strain evidence="2 3">DSM 23126</strain>
    </source>
</reference>
<evidence type="ECO:0000313" key="2">
    <source>
        <dbReference type="EMBL" id="SDW66177.1"/>
    </source>
</evidence>
<dbReference type="Proteomes" id="UP000199488">
    <property type="component" value="Unassembled WGS sequence"/>
</dbReference>
<evidence type="ECO:0000313" key="3">
    <source>
        <dbReference type="Proteomes" id="UP000199488"/>
    </source>
</evidence>
<dbReference type="AlphaFoldDB" id="A0A1H2VCV3"/>
<name>A0A1H2VCV3_9BACI</name>
<proteinExistence type="predicted"/>
<protein>
    <submittedName>
        <fullName evidence="2">Uncharacterized protein</fullName>
    </submittedName>
</protein>
<keyword evidence="3" id="KW-1185">Reference proteome</keyword>
<gene>
    <name evidence="2" type="ORF">SAMN05421781_2029</name>
</gene>
<dbReference type="RefSeq" id="WP_176967735.1">
    <property type="nucleotide sequence ID" value="NZ_FNNC01000004.1"/>
</dbReference>